<feature type="compositionally biased region" description="Acidic residues" evidence="5">
    <location>
        <begin position="51"/>
        <end position="67"/>
    </location>
</feature>
<comment type="subcellular location">
    <subcellularLocation>
        <location evidence="1">Nucleus</location>
    </subcellularLocation>
</comment>
<protein>
    <recommendedName>
        <fullName evidence="6">Plus3 domain-containing protein</fullName>
    </recommendedName>
</protein>
<feature type="compositionally biased region" description="Gly residues" evidence="5">
    <location>
        <begin position="125"/>
        <end position="139"/>
    </location>
</feature>
<evidence type="ECO:0000256" key="3">
    <source>
        <dbReference type="ARBA" id="ARBA00023163"/>
    </source>
</evidence>
<evidence type="ECO:0000259" key="6">
    <source>
        <dbReference type="PROSITE" id="PS51360"/>
    </source>
</evidence>
<dbReference type="OrthoDB" id="166375at2759"/>
<keyword evidence="2" id="KW-0805">Transcription regulation</keyword>
<keyword evidence="3" id="KW-0804">Transcription</keyword>
<dbReference type="Gene3D" id="3.90.70.200">
    <property type="entry name" value="Plus-3 domain"/>
    <property type="match status" value="1"/>
</dbReference>
<dbReference type="InterPro" id="IPR036128">
    <property type="entry name" value="Plus3-like_sf"/>
</dbReference>
<proteinExistence type="predicted"/>
<accession>A0A067Q267</accession>
<dbReference type="AlphaFoldDB" id="A0A067Q267"/>
<sequence length="385" mass="43529">MSDSDFSDELLELAGATDKPSGHGGTTAEKKRKRRQQSSSSKPKRRKPDVESDSDDNGPESEEEDESGNVNPYPLEGKYVDEADRARLNQMSEVEREGIISQRLEEMQRIQDKRNLDQMLKAQKSGGGGGGGGDGGGGVSKSAKRAHPVRGATKEKTRKLDELRAKRKAKDERKRTKGSPKNGRDRSSSPMDMETSDEEEEEGMISKQDEEEERERRLLAKYTGTGANKGDVDDEEGNAVATIEDLEKVRLSRDLLAKHYLAPWFEDYVKGAWVRYLIGQDKEGRPTYRICEIQNLAADLVKPYKINDQTVNQHFELKHGGSVKDFPMDKTSNAKFDPREYDRIVRVYEAEKLKLPTKRQITKKVELMAKLVAQPMTEVRHRTFP</sequence>
<dbReference type="InParanoid" id="A0A067Q267"/>
<feature type="compositionally biased region" description="Basic residues" evidence="5">
    <location>
        <begin position="30"/>
        <end position="47"/>
    </location>
</feature>
<keyword evidence="8" id="KW-1185">Reference proteome</keyword>
<dbReference type="Pfam" id="PF03126">
    <property type="entry name" value="Plus-3"/>
    <property type="match status" value="1"/>
</dbReference>
<dbReference type="STRING" id="933084.A0A067Q267"/>
<dbReference type="Proteomes" id="UP000027265">
    <property type="component" value="Unassembled WGS sequence"/>
</dbReference>
<feature type="region of interest" description="Disordered" evidence="5">
    <location>
        <begin position="110"/>
        <end position="215"/>
    </location>
</feature>
<dbReference type="GO" id="GO:0016593">
    <property type="term" value="C:Cdc73/Paf1 complex"/>
    <property type="evidence" value="ECO:0007669"/>
    <property type="project" value="TreeGrafter"/>
</dbReference>
<dbReference type="PANTHER" id="PTHR13115:SF8">
    <property type="entry name" value="RNA POLYMERASE-ASSOCIATED PROTEIN RTF1 HOMOLOG"/>
    <property type="match status" value="1"/>
</dbReference>
<feature type="compositionally biased region" description="Acidic residues" evidence="5">
    <location>
        <begin position="1"/>
        <end position="11"/>
    </location>
</feature>
<name>A0A067Q267_9AGAM</name>
<organism evidence="7 8">
    <name type="scientific">Jaapia argillacea MUCL 33604</name>
    <dbReference type="NCBI Taxonomy" id="933084"/>
    <lineage>
        <taxon>Eukaryota</taxon>
        <taxon>Fungi</taxon>
        <taxon>Dikarya</taxon>
        <taxon>Basidiomycota</taxon>
        <taxon>Agaricomycotina</taxon>
        <taxon>Agaricomycetes</taxon>
        <taxon>Agaricomycetidae</taxon>
        <taxon>Jaapiales</taxon>
        <taxon>Jaapiaceae</taxon>
        <taxon>Jaapia</taxon>
    </lineage>
</organism>
<evidence type="ECO:0000313" key="8">
    <source>
        <dbReference type="Proteomes" id="UP000027265"/>
    </source>
</evidence>
<gene>
    <name evidence="7" type="ORF">JAAARDRAFT_157870</name>
</gene>
<evidence type="ECO:0000256" key="2">
    <source>
        <dbReference type="ARBA" id="ARBA00023015"/>
    </source>
</evidence>
<reference evidence="8" key="1">
    <citation type="journal article" date="2014" name="Proc. Natl. Acad. Sci. U.S.A.">
        <title>Extensive sampling of basidiomycete genomes demonstrates inadequacy of the white-rot/brown-rot paradigm for wood decay fungi.</title>
        <authorList>
            <person name="Riley R."/>
            <person name="Salamov A.A."/>
            <person name="Brown D.W."/>
            <person name="Nagy L.G."/>
            <person name="Floudas D."/>
            <person name="Held B.W."/>
            <person name="Levasseur A."/>
            <person name="Lombard V."/>
            <person name="Morin E."/>
            <person name="Otillar R."/>
            <person name="Lindquist E.A."/>
            <person name="Sun H."/>
            <person name="LaButti K.M."/>
            <person name="Schmutz J."/>
            <person name="Jabbour D."/>
            <person name="Luo H."/>
            <person name="Baker S.E."/>
            <person name="Pisabarro A.G."/>
            <person name="Walton J.D."/>
            <person name="Blanchette R.A."/>
            <person name="Henrissat B."/>
            <person name="Martin F."/>
            <person name="Cullen D."/>
            <person name="Hibbett D.S."/>
            <person name="Grigoriev I.V."/>
        </authorList>
    </citation>
    <scope>NUCLEOTIDE SEQUENCE [LARGE SCALE GENOMIC DNA]</scope>
    <source>
        <strain evidence="8">MUCL 33604</strain>
    </source>
</reference>
<dbReference type="GO" id="GO:1990269">
    <property type="term" value="F:RNA polymerase II C-terminal domain phosphoserine binding"/>
    <property type="evidence" value="ECO:0007669"/>
    <property type="project" value="TreeGrafter"/>
</dbReference>
<feature type="compositionally biased region" description="Basic and acidic residues" evidence="5">
    <location>
        <begin position="152"/>
        <end position="174"/>
    </location>
</feature>
<evidence type="ECO:0000256" key="4">
    <source>
        <dbReference type="ARBA" id="ARBA00023242"/>
    </source>
</evidence>
<dbReference type="SMART" id="SM00719">
    <property type="entry name" value="Plus3"/>
    <property type="match status" value="1"/>
</dbReference>
<dbReference type="EMBL" id="KL197721">
    <property type="protein sequence ID" value="KDQ56696.1"/>
    <property type="molecule type" value="Genomic_DNA"/>
</dbReference>
<dbReference type="PANTHER" id="PTHR13115">
    <property type="entry name" value="RNA POLYMERASE-ASSOCIATED PROTEIN RTF1 HOMOLOG"/>
    <property type="match status" value="1"/>
</dbReference>
<dbReference type="SUPFAM" id="SSF159042">
    <property type="entry name" value="Plus3-like"/>
    <property type="match status" value="1"/>
</dbReference>
<evidence type="ECO:0000256" key="5">
    <source>
        <dbReference type="SAM" id="MobiDB-lite"/>
    </source>
</evidence>
<evidence type="ECO:0000313" key="7">
    <source>
        <dbReference type="EMBL" id="KDQ56696.1"/>
    </source>
</evidence>
<feature type="domain" description="Plus3" evidence="6">
    <location>
        <begin position="240"/>
        <end position="373"/>
    </location>
</feature>
<feature type="region of interest" description="Disordered" evidence="5">
    <location>
        <begin position="1"/>
        <end position="79"/>
    </location>
</feature>
<feature type="compositionally biased region" description="Acidic residues" evidence="5">
    <location>
        <begin position="194"/>
        <end position="213"/>
    </location>
</feature>
<dbReference type="InterPro" id="IPR004343">
    <property type="entry name" value="Plus-3_dom"/>
</dbReference>
<dbReference type="GO" id="GO:0003677">
    <property type="term" value="F:DNA binding"/>
    <property type="evidence" value="ECO:0007669"/>
    <property type="project" value="InterPro"/>
</dbReference>
<keyword evidence="4" id="KW-0539">Nucleus</keyword>
<evidence type="ECO:0000256" key="1">
    <source>
        <dbReference type="ARBA" id="ARBA00004123"/>
    </source>
</evidence>
<dbReference type="HOGENOM" id="CLU_036626_0_0_1"/>
<dbReference type="PROSITE" id="PS51360">
    <property type="entry name" value="PLUS3"/>
    <property type="match status" value="1"/>
</dbReference>